<evidence type="ECO:0000313" key="2">
    <source>
        <dbReference type="Proteomes" id="UP000270094"/>
    </source>
</evidence>
<dbReference type="Proteomes" id="UP000270094">
    <property type="component" value="Unassembled WGS sequence"/>
</dbReference>
<dbReference type="AlphaFoldDB" id="A0A3P7JIM7"/>
<protein>
    <submittedName>
        <fullName evidence="1">Uncharacterized protein</fullName>
    </submittedName>
</protein>
<name>A0A3P7JIM7_STRVU</name>
<sequence>MDFGPKGYVNDRHGDCLMLCAYNARTVFTNADLYALFEAAGRINHVFALQTKSRKRDVRQLSGGTLIIREEKVPSRNEALVLSYICCPSCRLA</sequence>
<gene>
    <name evidence="1" type="ORF">SVUK_LOCUS20508</name>
</gene>
<dbReference type="EMBL" id="UYYB01141297">
    <property type="protein sequence ID" value="VDM85510.1"/>
    <property type="molecule type" value="Genomic_DNA"/>
</dbReference>
<reference evidence="1 2" key="1">
    <citation type="submission" date="2018-11" db="EMBL/GenBank/DDBJ databases">
        <authorList>
            <consortium name="Pathogen Informatics"/>
        </authorList>
    </citation>
    <scope>NUCLEOTIDE SEQUENCE [LARGE SCALE GENOMIC DNA]</scope>
</reference>
<accession>A0A3P7JIM7</accession>
<organism evidence="1 2">
    <name type="scientific">Strongylus vulgaris</name>
    <name type="common">Blood worm</name>
    <dbReference type="NCBI Taxonomy" id="40348"/>
    <lineage>
        <taxon>Eukaryota</taxon>
        <taxon>Metazoa</taxon>
        <taxon>Ecdysozoa</taxon>
        <taxon>Nematoda</taxon>
        <taxon>Chromadorea</taxon>
        <taxon>Rhabditida</taxon>
        <taxon>Rhabditina</taxon>
        <taxon>Rhabditomorpha</taxon>
        <taxon>Strongyloidea</taxon>
        <taxon>Strongylidae</taxon>
        <taxon>Strongylus</taxon>
    </lineage>
</organism>
<keyword evidence="2" id="KW-1185">Reference proteome</keyword>
<proteinExistence type="predicted"/>
<evidence type="ECO:0000313" key="1">
    <source>
        <dbReference type="EMBL" id="VDM85510.1"/>
    </source>
</evidence>